<gene>
    <name evidence="2" type="ORF">H8707_03680</name>
</gene>
<feature type="transmembrane region" description="Helical" evidence="1">
    <location>
        <begin position="37"/>
        <end position="62"/>
    </location>
</feature>
<dbReference type="PANTHER" id="PTHR37814">
    <property type="entry name" value="CONSERVED MEMBRANE PROTEIN"/>
    <property type="match status" value="1"/>
</dbReference>
<dbReference type="PANTHER" id="PTHR37814:SF1">
    <property type="entry name" value="MEMBRANE PROTEIN"/>
    <property type="match status" value="1"/>
</dbReference>
<dbReference type="RefSeq" id="WP_262428795.1">
    <property type="nucleotide sequence ID" value="NZ_JACRTG010000010.1"/>
</dbReference>
<reference evidence="2" key="1">
    <citation type="submission" date="2020-08" db="EMBL/GenBank/DDBJ databases">
        <title>Genome public.</title>
        <authorList>
            <person name="Liu C."/>
            <person name="Sun Q."/>
        </authorList>
    </citation>
    <scope>NUCLEOTIDE SEQUENCE</scope>
    <source>
        <strain evidence="2">BX21</strain>
    </source>
</reference>
<feature type="transmembrane region" description="Helical" evidence="1">
    <location>
        <begin position="12"/>
        <end position="31"/>
    </location>
</feature>
<feature type="transmembrane region" description="Helical" evidence="1">
    <location>
        <begin position="144"/>
        <end position="166"/>
    </location>
</feature>
<feature type="transmembrane region" description="Helical" evidence="1">
    <location>
        <begin position="186"/>
        <end position="209"/>
    </location>
</feature>
<feature type="transmembrane region" description="Helical" evidence="1">
    <location>
        <begin position="90"/>
        <end position="111"/>
    </location>
</feature>
<keyword evidence="1" id="KW-0812">Transmembrane</keyword>
<dbReference type="EMBL" id="JACRTG010000010">
    <property type="protein sequence ID" value="MBC8587339.1"/>
    <property type="molecule type" value="Genomic_DNA"/>
</dbReference>
<evidence type="ECO:0000313" key="3">
    <source>
        <dbReference type="Proteomes" id="UP000601171"/>
    </source>
</evidence>
<feature type="transmembrane region" description="Helical" evidence="1">
    <location>
        <begin position="300"/>
        <end position="321"/>
    </location>
</feature>
<keyword evidence="3" id="KW-1185">Reference proteome</keyword>
<feature type="transmembrane region" description="Helical" evidence="1">
    <location>
        <begin position="267"/>
        <end position="288"/>
    </location>
</feature>
<proteinExistence type="predicted"/>
<evidence type="ECO:0000256" key="1">
    <source>
        <dbReference type="SAM" id="Phobius"/>
    </source>
</evidence>
<evidence type="ECO:0000313" key="2">
    <source>
        <dbReference type="EMBL" id="MBC8587339.1"/>
    </source>
</evidence>
<organism evidence="2 3">
    <name type="scientific">Paratissierella segnis</name>
    <dbReference type="NCBI Taxonomy" id="2763679"/>
    <lineage>
        <taxon>Bacteria</taxon>
        <taxon>Bacillati</taxon>
        <taxon>Bacillota</taxon>
        <taxon>Tissierellia</taxon>
        <taxon>Tissierellales</taxon>
        <taxon>Tissierellaceae</taxon>
        <taxon>Paratissierella</taxon>
    </lineage>
</organism>
<protein>
    <submittedName>
        <fullName evidence="2">Uncharacterized protein</fullName>
    </submittedName>
</protein>
<feature type="transmembrane region" description="Helical" evidence="1">
    <location>
        <begin position="221"/>
        <end position="247"/>
    </location>
</feature>
<keyword evidence="1" id="KW-0472">Membrane</keyword>
<name>A0A926IIU5_9FIRM</name>
<dbReference type="Proteomes" id="UP000601171">
    <property type="component" value="Unassembled WGS sequence"/>
</dbReference>
<dbReference type="InterPro" id="IPR038728">
    <property type="entry name" value="YkvI-like"/>
</dbReference>
<feature type="transmembrane region" description="Helical" evidence="1">
    <location>
        <begin position="117"/>
        <end position="137"/>
    </location>
</feature>
<accession>A0A926IIU5</accession>
<keyword evidence="1" id="KW-1133">Transmembrane helix</keyword>
<feature type="transmembrane region" description="Helical" evidence="1">
    <location>
        <begin position="327"/>
        <end position="348"/>
    </location>
</feature>
<sequence>MDKKGVSTLKVAGAYIGTVVGAGFATGQEILQFFNRFGVMGLAGLAVTTTMFIVFGYIIMVLGRKLKARSHMEIIMYSGGKKIGAAIDKIVTFFLLCSFIAMISGTGAMFAQQFNLPVMYGNILMTVLTAATVLTGIGGVINSISFIVPFTLTGVAVISILSIAHTPLSIIPAMPLIGENRLLPNWIFAAILYVSYNIILSVAVLGPLGSEARDMKAVRNGVILGGLGLGLGSLMIYLTLSGNIWKIAHVEIPMMYIAGKISRKMQYIYSAVLIAEIYTTAVGSFYGFISRITDLEKQSIRSGIIVVVSAAIALIASQLGFSNLVKYLYPIEGCAGILLLISLIYSWFFTRRSVKLK</sequence>
<comment type="caution">
    <text evidence="2">The sequence shown here is derived from an EMBL/GenBank/DDBJ whole genome shotgun (WGS) entry which is preliminary data.</text>
</comment>
<dbReference type="AlphaFoldDB" id="A0A926IIU5"/>